<dbReference type="AlphaFoldDB" id="A0AAD6VT05"/>
<feature type="region of interest" description="Disordered" evidence="1">
    <location>
        <begin position="1"/>
        <end position="20"/>
    </location>
</feature>
<dbReference type="PANTHER" id="PTHR23314:SF0">
    <property type="entry name" value="SPERM-ASSOCIATED ANTIGEN 6"/>
    <property type="match status" value="1"/>
</dbReference>
<evidence type="ECO:0000313" key="2">
    <source>
        <dbReference type="EMBL" id="KAJ7221250.1"/>
    </source>
</evidence>
<dbReference type="Proteomes" id="UP001219525">
    <property type="component" value="Unassembled WGS sequence"/>
</dbReference>
<sequence length="432" mass="46559">MAHQQTHTQGSSVSPLAMPPLAREQTSSSWWSDRIPGLRGVRMDLQEAAKPYMKLMYRWNASRLMDANYNKPISRETADIYSTYLLSEDVATGTKVEVLNSLAKKVKEEDNACDVVDSGVLPCVPELLDSGDAAVRVQTCVLLGKLAYEATLLNILGLNLCPRLVSLDDSEHIVVVRAAAYALSRVSRWPNGAQAVIDAKVLDYIATLLGPPEAQICEDACVDEEVVEGAAYALSRVSRWPNGAQAVIDAKVLDYIATLLGPPEAQICEDACVDENIGVVEGAVHALSQVSKWPGGAQAAVDAKVLDYIAELFQSQSALIFQWMCQLVGHLVSSESAAPAALATTPWTWLILCLHSESDLVRTNAAFALAQTSRHQDGVAALADTGILDDLDTLNQSLEPEFQVHASTVRKNLARHKEARGGPKESSAIASS</sequence>
<dbReference type="EMBL" id="JARJCW010000008">
    <property type="protein sequence ID" value="KAJ7221250.1"/>
    <property type="molecule type" value="Genomic_DNA"/>
</dbReference>
<dbReference type="SUPFAM" id="SSF48371">
    <property type="entry name" value="ARM repeat"/>
    <property type="match status" value="1"/>
</dbReference>
<dbReference type="Gene3D" id="1.25.10.10">
    <property type="entry name" value="Leucine-rich Repeat Variant"/>
    <property type="match status" value="2"/>
</dbReference>
<feature type="compositionally biased region" description="Polar residues" evidence="1">
    <location>
        <begin position="1"/>
        <end position="14"/>
    </location>
</feature>
<evidence type="ECO:0000313" key="3">
    <source>
        <dbReference type="Proteomes" id="UP001219525"/>
    </source>
</evidence>
<dbReference type="InterPro" id="IPR011989">
    <property type="entry name" value="ARM-like"/>
</dbReference>
<organism evidence="2 3">
    <name type="scientific">Mycena pura</name>
    <dbReference type="NCBI Taxonomy" id="153505"/>
    <lineage>
        <taxon>Eukaryota</taxon>
        <taxon>Fungi</taxon>
        <taxon>Dikarya</taxon>
        <taxon>Basidiomycota</taxon>
        <taxon>Agaricomycotina</taxon>
        <taxon>Agaricomycetes</taxon>
        <taxon>Agaricomycetidae</taxon>
        <taxon>Agaricales</taxon>
        <taxon>Marasmiineae</taxon>
        <taxon>Mycenaceae</taxon>
        <taxon>Mycena</taxon>
    </lineage>
</organism>
<dbReference type="SMART" id="SM00185">
    <property type="entry name" value="ARM"/>
    <property type="match status" value="3"/>
</dbReference>
<dbReference type="PANTHER" id="PTHR23314">
    <property type="entry name" value="SPERM-ASSOCIATED ANTIGEN 6 ARMADILLO REPEAT-CONTAINING"/>
    <property type="match status" value="1"/>
</dbReference>
<gene>
    <name evidence="2" type="ORF">GGX14DRAFT_558749</name>
</gene>
<proteinExistence type="predicted"/>
<dbReference type="GO" id="GO:0003341">
    <property type="term" value="P:cilium movement"/>
    <property type="evidence" value="ECO:0007669"/>
    <property type="project" value="TreeGrafter"/>
</dbReference>
<evidence type="ECO:0000256" key="1">
    <source>
        <dbReference type="SAM" id="MobiDB-lite"/>
    </source>
</evidence>
<dbReference type="GO" id="GO:0008017">
    <property type="term" value="F:microtubule binding"/>
    <property type="evidence" value="ECO:0007669"/>
    <property type="project" value="TreeGrafter"/>
</dbReference>
<accession>A0AAD6VT05</accession>
<protein>
    <submittedName>
        <fullName evidence="2">Armadillo-type protein</fullName>
    </submittedName>
</protein>
<dbReference type="InterPro" id="IPR000225">
    <property type="entry name" value="Armadillo"/>
</dbReference>
<name>A0AAD6VT05_9AGAR</name>
<reference evidence="2" key="1">
    <citation type="submission" date="2023-03" db="EMBL/GenBank/DDBJ databases">
        <title>Massive genome expansion in bonnet fungi (Mycena s.s.) driven by repeated elements and novel gene families across ecological guilds.</title>
        <authorList>
            <consortium name="Lawrence Berkeley National Laboratory"/>
            <person name="Harder C.B."/>
            <person name="Miyauchi S."/>
            <person name="Viragh M."/>
            <person name="Kuo A."/>
            <person name="Thoen E."/>
            <person name="Andreopoulos B."/>
            <person name="Lu D."/>
            <person name="Skrede I."/>
            <person name="Drula E."/>
            <person name="Henrissat B."/>
            <person name="Morin E."/>
            <person name="Kohler A."/>
            <person name="Barry K."/>
            <person name="LaButti K."/>
            <person name="Morin E."/>
            <person name="Salamov A."/>
            <person name="Lipzen A."/>
            <person name="Mereny Z."/>
            <person name="Hegedus B."/>
            <person name="Baldrian P."/>
            <person name="Stursova M."/>
            <person name="Weitz H."/>
            <person name="Taylor A."/>
            <person name="Grigoriev I.V."/>
            <person name="Nagy L.G."/>
            <person name="Martin F."/>
            <person name="Kauserud H."/>
        </authorList>
    </citation>
    <scope>NUCLEOTIDE SEQUENCE</scope>
    <source>
        <strain evidence="2">9144</strain>
    </source>
</reference>
<dbReference type="GO" id="GO:0015630">
    <property type="term" value="C:microtubule cytoskeleton"/>
    <property type="evidence" value="ECO:0007669"/>
    <property type="project" value="TreeGrafter"/>
</dbReference>
<feature type="region of interest" description="Disordered" evidence="1">
    <location>
        <begin position="413"/>
        <end position="432"/>
    </location>
</feature>
<comment type="caution">
    <text evidence="2">The sequence shown here is derived from an EMBL/GenBank/DDBJ whole genome shotgun (WGS) entry which is preliminary data.</text>
</comment>
<dbReference type="InterPro" id="IPR016024">
    <property type="entry name" value="ARM-type_fold"/>
</dbReference>
<keyword evidence="3" id="KW-1185">Reference proteome</keyword>